<sequence length="456" mass="51236">MDSCERGVVVVVKSMEVVAPFAPLRVHRLPMSNLDLLFPPFDVGVLFFYDAGSLKTEMMIRMMKKGLSQVLVSFYSLAGEVVLNNEGEPEILCNNRGVDFVQAIADRELRRLNLHKLDVSVYANFFPVKKRGVLSVQVTEMKCGGLVIGCSFDHRVADAHSITKFLVAWADMTRSNHSKDYKIASVSSPDYCRSLLEPRNPIHPDPALNNMYMLVEDASVDSPQAPPVFHLQSRIYKINACQLQHLQSLAGPNRTKFEAFSALLWKLLAKAATEDKKRCKLGIVVDGRDYLNKSMENYFGNVLSAPYSDASVVELKSMPLSEIADKVHACVECAANNEHFRGLVDWIECHRPRQPMYKIFSFLPSDTEEVAVVVSSGQHFPVHKMDFGWGHPSVMSVFFPWEGTTGYVMPLPSATEDGDWIVYMHLSEKHLDFVEKEAPHIFEPFAFTGPLKASKL</sequence>
<evidence type="ECO:0000313" key="4">
    <source>
        <dbReference type="Proteomes" id="UP000077755"/>
    </source>
</evidence>
<dbReference type="Gene3D" id="3.30.559.10">
    <property type="entry name" value="Chloramphenicol acetyltransferase-like domain"/>
    <property type="match status" value="2"/>
</dbReference>
<dbReference type="AlphaFoldDB" id="A0A165ZKH0"/>
<accession>A0A165ZKH0</accession>
<reference evidence="3" key="2">
    <citation type="submission" date="2022-03" db="EMBL/GenBank/DDBJ databases">
        <title>Draft title - Genomic analysis of global carrot germplasm unveils the trajectory of domestication and the origin of high carotenoid orange carrot.</title>
        <authorList>
            <person name="Iorizzo M."/>
            <person name="Ellison S."/>
            <person name="Senalik D."/>
            <person name="Macko-Podgorni A."/>
            <person name="Grzebelus D."/>
            <person name="Bostan H."/>
            <person name="Rolling W."/>
            <person name="Curaba J."/>
            <person name="Simon P."/>
        </authorList>
    </citation>
    <scope>NUCLEOTIDE SEQUENCE</scope>
    <source>
        <tissue evidence="3">Leaf</tissue>
    </source>
</reference>
<dbReference type="InterPro" id="IPR050317">
    <property type="entry name" value="Plant_Fungal_Acyltransferase"/>
</dbReference>
<dbReference type="Gramene" id="KZN00149">
    <property type="protein sequence ID" value="KZN00149"/>
    <property type="gene ID" value="DCAR_008903"/>
</dbReference>
<dbReference type="EMBL" id="LNRQ01000003">
    <property type="protein sequence ID" value="KZN00149.1"/>
    <property type="molecule type" value="Genomic_DNA"/>
</dbReference>
<gene>
    <name evidence="2" type="ORF">DCAR_008903</name>
    <name evidence="3" type="ORF">DCAR_0310069</name>
</gene>
<dbReference type="PANTHER" id="PTHR31642">
    <property type="entry name" value="TRICHOTHECENE 3-O-ACETYLTRANSFERASE"/>
    <property type="match status" value="1"/>
</dbReference>
<dbReference type="InterPro" id="IPR023213">
    <property type="entry name" value="CAT-like_dom_sf"/>
</dbReference>
<comment type="similarity">
    <text evidence="1">Belongs to the plant acyltransferase family.</text>
</comment>
<name>A0A165ZKH0_DAUCS</name>
<organism evidence="2">
    <name type="scientific">Daucus carota subsp. sativus</name>
    <name type="common">Carrot</name>
    <dbReference type="NCBI Taxonomy" id="79200"/>
    <lineage>
        <taxon>Eukaryota</taxon>
        <taxon>Viridiplantae</taxon>
        <taxon>Streptophyta</taxon>
        <taxon>Embryophyta</taxon>
        <taxon>Tracheophyta</taxon>
        <taxon>Spermatophyta</taxon>
        <taxon>Magnoliopsida</taxon>
        <taxon>eudicotyledons</taxon>
        <taxon>Gunneridae</taxon>
        <taxon>Pentapetalae</taxon>
        <taxon>asterids</taxon>
        <taxon>campanulids</taxon>
        <taxon>Apiales</taxon>
        <taxon>Apiaceae</taxon>
        <taxon>Apioideae</taxon>
        <taxon>Scandiceae</taxon>
        <taxon>Daucinae</taxon>
        <taxon>Daucus</taxon>
        <taxon>Daucus sect. Daucus</taxon>
    </lineage>
</organism>
<reference evidence="2" key="1">
    <citation type="journal article" date="2016" name="Nat. Genet.">
        <title>A high-quality carrot genome assembly provides new insights into carotenoid accumulation and asterid genome evolution.</title>
        <authorList>
            <person name="Iorizzo M."/>
            <person name="Ellison S."/>
            <person name="Senalik D."/>
            <person name="Zeng P."/>
            <person name="Satapoomin P."/>
            <person name="Huang J."/>
            <person name="Bowman M."/>
            <person name="Iovene M."/>
            <person name="Sanseverino W."/>
            <person name="Cavagnaro P."/>
            <person name="Yildiz M."/>
            <person name="Macko-Podgorni A."/>
            <person name="Moranska E."/>
            <person name="Grzebelus E."/>
            <person name="Grzebelus D."/>
            <person name="Ashrafi H."/>
            <person name="Zheng Z."/>
            <person name="Cheng S."/>
            <person name="Spooner D."/>
            <person name="Van Deynze A."/>
            <person name="Simon P."/>
        </authorList>
    </citation>
    <scope>NUCLEOTIDE SEQUENCE [LARGE SCALE GENOMIC DNA]</scope>
    <source>
        <tissue evidence="2">Leaf</tissue>
    </source>
</reference>
<dbReference type="OMA" id="WVEIHRP"/>
<dbReference type="STRING" id="79200.A0A165ZKH0"/>
<evidence type="ECO:0000256" key="1">
    <source>
        <dbReference type="ARBA" id="ARBA00009861"/>
    </source>
</evidence>
<dbReference type="Pfam" id="PF02458">
    <property type="entry name" value="Transferase"/>
    <property type="match status" value="1"/>
</dbReference>
<dbReference type="GO" id="GO:0016747">
    <property type="term" value="F:acyltransferase activity, transferring groups other than amino-acyl groups"/>
    <property type="evidence" value="ECO:0007669"/>
    <property type="project" value="TreeGrafter"/>
</dbReference>
<dbReference type="OrthoDB" id="1862401at2759"/>
<proteinExistence type="inferred from homology"/>
<dbReference type="Proteomes" id="UP000077755">
    <property type="component" value="Chromosome 3"/>
</dbReference>
<evidence type="ECO:0000313" key="2">
    <source>
        <dbReference type="EMBL" id="KZN00149.1"/>
    </source>
</evidence>
<dbReference type="EMBL" id="CP093345">
    <property type="protein sequence ID" value="WOG90823.1"/>
    <property type="molecule type" value="Genomic_DNA"/>
</dbReference>
<dbReference type="KEGG" id="dcr:108211170"/>
<protein>
    <submittedName>
        <fullName evidence="2">Uncharacterized protein</fullName>
    </submittedName>
</protein>
<dbReference type="PANTHER" id="PTHR31642:SF266">
    <property type="entry name" value="HXXXD-TYPE ACYL-TRANSFERASE FAMILY PROTEIN"/>
    <property type="match status" value="1"/>
</dbReference>
<keyword evidence="4" id="KW-1185">Reference proteome</keyword>
<evidence type="ECO:0000313" key="3">
    <source>
        <dbReference type="EMBL" id="WOG90823.1"/>
    </source>
</evidence>